<dbReference type="EMBL" id="SNYW01000006">
    <property type="protein sequence ID" value="TDQ84047.1"/>
    <property type="molecule type" value="Genomic_DNA"/>
</dbReference>
<dbReference type="Proteomes" id="UP000295783">
    <property type="component" value="Unassembled WGS sequence"/>
</dbReference>
<evidence type="ECO:0000313" key="1">
    <source>
        <dbReference type="EMBL" id="TDQ84047.1"/>
    </source>
</evidence>
<dbReference type="OrthoDB" id="8194627at2"/>
<protein>
    <submittedName>
        <fullName evidence="1">Uncharacterized protein (DUF2336 family)</fullName>
    </submittedName>
</protein>
<evidence type="ECO:0000313" key="2">
    <source>
        <dbReference type="Proteomes" id="UP000295783"/>
    </source>
</evidence>
<name>A0A4R6WWJ0_9PROT</name>
<dbReference type="AlphaFoldDB" id="A0A4R6WWJ0"/>
<dbReference type="Pfam" id="PF10098">
    <property type="entry name" value="DUF2336"/>
    <property type="match status" value="1"/>
</dbReference>
<keyword evidence="2" id="KW-1185">Reference proteome</keyword>
<accession>A0A4R6WWJ0</accession>
<sequence>MAEDGIYRDEILALARSRSDASRAELFTVMGDLFHAKNEILSAQERALMLDILEKLLTEVARAVRHRMALKLAGAPGVPRELAVLLANDEIEIATPILMKCSALEDIDLIEVIRNRSRQHILAVAMRRDLSTQVSDALVETGDKDVIRTLLENQDAAISRATLAYLVEQSKAVDEFQEPLVRRTDLPADLARRMVFWVGAAIRQALVERFDIDPDLLDDRLEPLLSEEADSAAAAAAEEDAADVLSRALGAARQLTPRLLLQTLRRGEIPLFEAMFAEMSGLRLRLISRIAYESGGQGLAVVARGIGLNREEFATIFLLTRRARIGQPGVVGAGFAPADLGRALEFFDRLSHAAAETVLNRWRRDPDYLFAIRSIEDGQEKKSA</sequence>
<dbReference type="InterPro" id="IPR019285">
    <property type="entry name" value="DUF2336"/>
</dbReference>
<comment type="caution">
    <text evidence="1">The sequence shown here is derived from an EMBL/GenBank/DDBJ whole genome shotgun (WGS) entry which is preliminary data.</text>
</comment>
<organism evidence="1 2">
    <name type="scientific">Dongia mobilis</name>
    <dbReference type="NCBI Taxonomy" id="578943"/>
    <lineage>
        <taxon>Bacteria</taxon>
        <taxon>Pseudomonadati</taxon>
        <taxon>Pseudomonadota</taxon>
        <taxon>Alphaproteobacteria</taxon>
        <taxon>Rhodospirillales</taxon>
        <taxon>Dongiaceae</taxon>
        <taxon>Dongia</taxon>
    </lineage>
</organism>
<proteinExistence type="predicted"/>
<reference evidence="1 2" key="1">
    <citation type="submission" date="2019-03" db="EMBL/GenBank/DDBJ databases">
        <title>Genomic Encyclopedia of Type Strains, Phase III (KMG-III): the genomes of soil and plant-associated and newly described type strains.</title>
        <authorList>
            <person name="Whitman W."/>
        </authorList>
    </citation>
    <scope>NUCLEOTIDE SEQUENCE [LARGE SCALE GENOMIC DNA]</scope>
    <source>
        <strain evidence="1 2">CGMCC 1.7660</strain>
    </source>
</reference>
<dbReference type="RefSeq" id="WP_133612110.1">
    <property type="nucleotide sequence ID" value="NZ_SNYW01000006.1"/>
</dbReference>
<gene>
    <name evidence="1" type="ORF">A8950_0593</name>
</gene>